<organism evidence="1 2">
    <name type="scientific">Neorhodopirellula lusitana</name>
    <dbReference type="NCBI Taxonomy" id="445327"/>
    <lineage>
        <taxon>Bacteria</taxon>
        <taxon>Pseudomonadati</taxon>
        <taxon>Planctomycetota</taxon>
        <taxon>Planctomycetia</taxon>
        <taxon>Pirellulales</taxon>
        <taxon>Pirellulaceae</taxon>
        <taxon>Neorhodopirellula</taxon>
    </lineage>
</organism>
<proteinExistence type="predicted"/>
<protein>
    <submittedName>
        <fullName evidence="1">Uncharacterized protein</fullName>
    </submittedName>
</protein>
<sequence>MGIVTDPMAGCNYFRRGGEARGDEPGFRGPVFINHLIGSTFAMLRRKNPLRLAK</sequence>
<evidence type="ECO:0000313" key="1">
    <source>
        <dbReference type="EMBL" id="SMP78406.1"/>
    </source>
</evidence>
<accession>A0ABY1QQX5</accession>
<dbReference type="Proteomes" id="UP001158067">
    <property type="component" value="Unassembled WGS sequence"/>
</dbReference>
<dbReference type="EMBL" id="FXUG01000026">
    <property type="protein sequence ID" value="SMP78406.1"/>
    <property type="molecule type" value="Genomic_DNA"/>
</dbReference>
<evidence type="ECO:0000313" key="2">
    <source>
        <dbReference type="Proteomes" id="UP001158067"/>
    </source>
</evidence>
<name>A0ABY1QQX5_9BACT</name>
<comment type="caution">
    <text evidence="1">The sequence shown here is derived from an EMBL/GenBank/DDBJ whole genome shotgun (WGS) entry which is preliminary data.</text>
</comment>
<gene>
    <name evidence="1" type="ORF">SAMN06265222_1263</name>
</gene>
<reference evidence="1 2" key="1">
    <citation type="submission" date="2017-05" db="EMBL/GenBank/DDBJ databases">
        <authorList>
            <person name="Varghese N."/>
            <person name="Submissions S."/>
        </authorList>
    </citation>
    <scope>NUCLEOTIDE SEQUENCE [LARGE SCALE GENOMIC DNA]</scope>
    <source>
        <strain evidence="1 2">DSM 25457</strain>
    </source>
</reference>
<keyword evidence="2" id="KW-1185">Reference proteome</keyword>